<dbReference type="Pfam" id="PF00041">
    <property type="entry name" value="fn3"/>
    <property type="match status" value="1"/>
</dbReference>
<dbReference type="InterPro" id="IPR050991">
    <property type="entry name" value="ECM_Regulatory_Proteins"/>
</dbReference>
<proteinExistence type="predicted"/>
<reference evidence="4" key="2">
    <citation type="submission" date="2021-04" db="EMBL/GenBank/DDBJ databases">
        <authorList>
            <person name="Gilroy R."/>
        </authorList>
    </citation>
    <scope>NUCLEOTIDE SEQUENCE</scope>
    <source>
        <strain evidence="4">Gambia16-930</strain>
    </source>
</reference>
<name>A0A9D1RJ39_9BACT</name>
<keyword evidence="2" id="KW-0732">Signal</keyword>
<gene>
    <name evidence="4" type="ORF">IAC47_07160</name>
</gene>
<dbReference type="CDD" id="cd00063">
    <property type="entry name" value="FN3"/>
    <property type="match status" value="2"/>
</dbReference>
<feature type="domain" description="Fibronectin type-III" evidence="3">
    <location>
        <begin position="239"/>
        <end position="327"/>
    </location>
</feature>
<dbReference type="InterPro" id="IPR013783">
    <property type="entry name" value="Ig-like_fold"/>
</dbReference>
<dbReference type="AlphaFoldDB" id="A0A9D1RJ39"/>
<evidence type="ECO:0000256" key="1">
    <source>
        <dbReference type="ARBA" id="ARBA00022737"/>
    </source>
</evidence>
<dbReference type="Gene3D" id="2.60.40.10">
    <property type="entry name" value="Immunoglobulins"/>
    <property type="match status" value="2"/>
</dbReference>
<accession>A0A9D1RJ39</accession>
<evidence type="ECO:0000256" key="2">
    <source>
        <dbReference type="SAM" id="SignalP"/>
    </source>
</evidence>
<dbReference type="PROSITE" id="PS50853">
    <property type="entry name" value="FN3"/>
    <property type="match status" value="2"/>
</dbReference>
<dbReference type="PANTHER" id="PTHR46708">
    <property type="entry name" value="TENASCIN"/>
    <property type="match status" value="1"/>
</dbReference>
<reference evidence="4" key="1">
    <citation type="journal article" date="2021" name="PeerJ">
        <title>Extensive microbial diversity within the chicken gut microbiome revealed by metagenomics and culture.</title>
        <authorList>
            <person name="Gilroy R."/>
            <person name="Ravi A."/>
            <person name="Getino M."/>
            <person name="Pursley I."/>
            <person name="Horton D.L."/>
            <person name="Alikhan N.F."/>
            <person name="Baker D."/>
            <person name="Gharbi K."/>
            <person name="Hall N."/>
            <person name="Watson M."/>
            <person name="Adriaenssens E.M."/>
            <person name="Foster-Nyarko E."/>
            <person name="Jarju S."/>
            <person name="Secka A."/>
            <person name="Antonio M."/>
            <person name="Oren A."/>
            <person name="Chaudhuri R.R."/>
            <person name="La Ragione R."/>
            <person name="Hildebrand F."/>
            <person name="Pallen M.J."/>
        </authorList>
    </citation>
    <scope>NUCLEOTIDE SEQUENCE</scope>
    <source>
        <strain evidence="4">Gambia16-930</strain>
    </source>
</reference>
<evidence type="ECO:0000313" key="5">
    <source>
        <dbReference type="Proteomes" id="UP000824267"/>
    </source>
</evidence>
<dbReference type="InterPro" id="IPR026444">
    <property type="entry name" value="Secre_tail"/>
</dbReference>
<dbReference type="EMBL" id="DXGG01000223">
    <property type="protein sequence ID" value="HIW88028.1"/>
    <property type="molecule type" value="Genomic_DNA"/>
</dbReference>
<sequence>MKSFFSFFAILFFTAIMSIFGQNPVVEMVSVDDITFKSASFTANLVSKGGWAVSKRGIVVGTNPLPTKANGGTLSVLSGSSLGEYTRSLSTLAHSTTYYVRAFVTKTSPADTCYSDNVLSFTTPQAIPPTLAAVTVSNIGLMEATITSQITDKGDATIQSTKGFLYSTSQNFTYSSATKATVSGSVSDVPFDMVKNITNLLSGETYYVKAFTVVKYGPVFDTVYSDLTSFTTQHACGTKPFNIYTTDIAIDSANIHFTKGEGQVAWELDYDFAGHTVGEGIVLQVNDTVVTLRNLEGGRSYSIFVRAVCDDRYSEWSDVRTFVTLPPLCAPVHSLRSTQIGYSSAVVEWTPGSMSQTTWEVCFAKSNEPMPETGTIIRNNPIFSPIGLTPQTEYKLRVRAICGEYYSDWSEEFSFNTIQQSIEEADAADKIAIYPNPTDNTIFFEGNLENVTKIKITNSLGQIVYCNDRIPDSFSFGSNKGVFFVSIYGNKGYQIEKIIVQ</sequence>
<dbReference type="PANTHER" id="PTHR46708:SF2">
    <property type="entry name" value="FIBRONECTIN TYPE-III DOMAIN-CONTAINING PROTEIN"/>
    <property type="match status" value="1"/>
</dbReference>
<feature type="domain" description="Fibronectin type-III" evidence="3">
    <location>
        <begin position="331"/>
        <end position="420"/>
    </location>
</feature>
<protein>
    <submittedName>
        <fullName evidence="4">Fibronectin type III domain-containing protein</fullName>
    </submittedName>
</protein>
<organism evidence="4 5">
    <name type="scientific">Candidatus Onthomorpha intestinigallinarum</name>
    <dbReference type="NCBI Taxonomy" id="2840880"/>
    <lineage>
        <taxon>Bacteria</taxon>
        <taxon>Pseudomonadati</taxon>
        <taxon>Bacteroidota</taxon>
        <taxon>Bacteroidia</taxon>
        <taxon>Bacteroidales</taxon>
        <taxon>Candidatus Onthomorpha</taxon>
    </lineage>
</organism>
<evidence type="ECO:0000313" key="4">
    <source>
        <dbReference type="EMBL" id="HIW88028.1"/>
    </source>
</evidence>
<feature type="chain" id="PRO_5039380277" evidence="2">
    <location>
        <begin position="22"/>
        <end position="501"/>
    </location>
</feature>
<dbReference type="Proteomes" id="UP000824267">
    <property type="component" value="Unassembled WGS sequence"/>
</dbReference>
<dbReference type="NCBIfam" id="TIGR04183">
    <property type="entry name" value="Por_Secre_tail"/>
    <property type="match status" value="1"/>
</dbReference>
<feature type="signal peptide" evidence="2">
    <location>
        <begin position="1"/>
        <end position="21"/>
    </location>
</feature>
<dbReference type="SMART" id="SM00060">
    <property type="entry name" value="FN3"/>
    <property type="match status" value="2"/>
</dbReference>
<dbReference type="InterPro" id="IPR036116">
    <property type="entry name" value="FN3_sf"/>
</dbReference>
<dbReference type="SUPFAM" id="SSF49265">
    <property type="entry name" value="Fibronectin type III"/>
    <property type="match status" value="1"/>
</dbReference>
<dbReference type="InterPro" id="IPR003961">
    <property type="entry name" value="FN3_dom"/>
</dbReference>
<evidence type="ECO:0000259" key="3">
    <source>
        <dbReference type="PROSITE" id="PS50853"/>
    </source>
</evidence>
<comment type="caution">
    <text evidence="4">The sequence shown here is derived from an EMBL/GenBank/DDBJ whole genome shotgun (WGS) entry which is preliminary data.</text>
</comment>
<keyword evidence="1" id="KW-0677">Repeat</keyword>